<dbReference type="InterPro" id="IPR000782">
    <property type="entry name" value="FAS1_domain"/>
</dbReference>
<feature type="domain" description="FAS1" evidence="4">
    <location>
        <begin position="432"/>
        <end position="615"/>
    </location>
</feature>
<feature type="region of interest" description="Disordered" evidence="1">
    <location>
        <begin position="952"/>
        <end position="994"/>
    </location>
</feature>
<evidence type="ECO:0000313" key="6">
    <source>
        <dbReference type="Proteomes" id="UP000279236"/>
    </source>
</evidence>
<keyword evidence="3" id="KW-0732">Signal</keyword>
<organism evidence="5 6">
    <name type="scientific">Apiotrichum porosum</name>
    <dbReference type="NCBI Taxonomy" id="105984"/>
    <lineage>
        <taxon>Eukaryota</taxon>
        <taxon>Fungi</taxon>
        <taxon>Dikarya</taxon>
        <taxon>Basidiomycota</taxon>
        <taxon>Agaricomycotina</taxon>
        <taxon>Tremellomycetes</taxon>
        <taxon>Trichosporonales</taxon>
        <taxon>Trichosporonaceae</taxon>
        <taxon>Apiotrichum</taxon>
    </lineage>
</organism>
<dbReference type="EMBL" id="RSCE01000011">
    <property type="protein sequence ID" value="RSH78861.1"/>
    <property type="molecule type" value="Genomic_DNA"/>
</dbReference>
<feature type="signal peptide" evidence="3">
    <location>
        <begin position="1"/>
        <end position="16"/>
    </location>
</feature>
<evidence type="ECO:0000259" key="4">
    <source>
        <dbReference type="PROSITE" id="PS50213"/>
    </source>
</evidence>
<keyword evidence="2" id="KW-1133">Transmembrane helix</keyword>
<reference evidence="5 6" key="1">
    <citation type="submission" date="2018-11" db="EMBL/GenBank/DDBJ databases">
        <title>Genome sequence of Apiotrichum porosum DSM 27194.</title>
        <authorList>
            <person name="Aliyu H."/>
            <person name="Gorte O."/>
            <person name="Ochsenreither K."/>
        </authorList>
    </citation>
    <scope>NUCLEOTIDE SEQUENCE [LARGE SCALE GENOMIC DNA]</scope>
    <source>
        <strain evidence="5 6">DSM 27194</strain>
    </source>
</reference>
<feature type="domain" description="FAS1" evidence="4">
    <location>
        <begin position="285"/>
        <end position="425"/>
    </location>
</feature>
<dbReference type="InterPro" id="IPR036378">
    <property type="entry name" value="FAS1_dom_sf"/>
</dbReference>
<dbReference type="Proteomes" id="UP000279236">
    <property type="component" value="Unassembled WGS sequence"/>
</dbReference>
<dbReference type="STRING" id="105984.A0A427XIZ3"/>
<feature type="region of interest" description="Disordered" evidence="1">
    <location>
        <begin position="1059"/>
        <end position="1118"/>
    </location>
</feature>
<dbReference type="SUPFAM" id="SSF82153">
    <property type="entry name" value="FAS1 domain"/>
    <property type="match status" value="5"/>
</dbReference>
<feature type="domain" description="FAS1" evidence="4">
    <location>
        <begin position="618"/>
        <end position="773"/>
    </location>
</feature>
<keyword evidence="2" id="KW-0472">Membrane</keyword>
<dbReference type="AlphaFoldDB" id="A0A427XIZ3"/>
<dbReference type="PANTHER" id="PTHR10900:SF77">
    <property type="entry name" value="FI19380P1"/>
    <property type="match status" value="1"/>
</dbReference>
<feature type="transmembrane region" description="Helical" evidence="2">
    <location>
        <begin position="1026"/>
        <end position="1049"/>
    </location>
</feature>
<dbReference type="PANTHER" id="PTHR10900">
    <property type="entry name" value="PERIOSTIN-RELATED"/>
    <property type="match status" value="1"/>
</dbReference>
<dbReference type="GeneID" id="39586325"/>
<dbReference type="GO" id="GO:0016236">
    <property type="term" value="P:macroautophagy"/>
    <property type="evidence" value="ECO:0007669"/>
    <property type="project" value="TreeGrafter"/>
</dbReference>
<dbReference type="SMART" id="SM00554">
    <property type="entry name" value="FAS1"/>
    <property type="match status" value="4"/>
</dbReference>
<dbReference type="OrthoDB" id="14252at2759"/>
<evidence type="ECO:0000313" key="5">
    <source>
        <dbReference type="EMBL" id="RSH78861.1"/>
    </source>
</evidence>
<protein>
    <recommendedName>
        <fullName evidence="4">FAS1 domain-containing protein</fullName>
    </recommendedName>
</protein>
<keyword evidence="2" id="KW-0812">Transmembrane</keyword>
<feature type="region of interest" description="Disordered" evidence="1">
    <location>
        <begin position="239"/>
        <end position="265"/>
    </location>
</feature>
<dbReference type="InterPro" id="IPR050904">
    <property type="entry name" value="Adhesion/Biosynth-related"/>
</dbReference>
<dbReference type="Gene3D" id="2.30.180.10">
    <property type="entry name" value="FAS1 domain"/>
    <property type="match status" value="5"/>
</dbReference>
<feature type="compositionally biased region" description="Basic and acidic residues" evidence="1">
    <location>
        <begin position="242"/>
        <end position="260"/>
    </location>
</feature>
<gene>
    <name evidence="5" type="ORF">EHS24_001782</name>
</gene>
<keyword evidence="6" id="KW-1185">Reference proteome</keyword>
<evidence type="ECO:0000256" key="3">
    <source>
        <dbReference type="SAM" id="SignalP"/>
    </source>
</evidence>
<proteinExistence type="predicted"/>
<dbReference type="RefSeq" id="XP_028474008.1">
    <property type="nucleotide sequence ID" value="XM_028617545.1"/>
</dbReference>
<comment type="caution">
    <text evidence="5">The sequence shown here is derived from an EMBL/GenBank/DDBJ whole genome shotgun (WGS) entry which is preliminary data.</text>
</comment>
<sequence>MRGALALLVLAVSAAADQLSLHRPTTQPTKLGDDVHAMGDTLTTVLSASEQHGTFIHLLQRAKLIPMLSRLNGSVFAPTDKAWAAWEETHRPAGDGRSGGWLGSAGLAEWLVSTDEAEAALSARIAASPGSAEEEIRTESDNQNWALQQHLLYHMLNYTLTEDEWERSLGTTETSLLHPLGDRPPNPVPGNPWTPVPTDGLLGAHGQRIRVDRPGSEHGGDRGRIGVNHLGDGGAGVWDGSGWKEPDNGSHHLKDQDDGKKKKPVGLRWVPNGVVVGLDGVLEPPKSLVETIRSLPQLSYLAKLLDSPEPLPTPLPPWIDKAPHVTLFAASDDAFEAAFDDVERSYLEGGYGGESFNRVLGPSILLAIDRDVGWKDTWSKKPTIVNGALNVSAPVDGGLVVNGTAAETVDIFTSNGVIHIMPRVLVPEGFELLNSAEKVLLSRNATRFVSLLRSANLSSQYIGEPGKKNTHQWTILAPTDDAIEYFELWNGPGMLSLEPQSAAVSFDDGDAPGDVVKPNPPPPDNSPLAALLKYHVVPGKVSPKTLEDGMLLATELRTAALGGERQRLHVEVSGRSKAHPEWDLDAGEIQFGGAMVVGSPVKSGDSVIYFISSLLAPPLDVLQTTVADLQLSTYIAAVYAAGLERTTKANPGTTYFVPRNKAFAQLGLVMKYLLLPESRDELRRVLRYLSVEKLVYTPDVESGKTVLRTIQGGNIVLDKQGDNGTVSLQSPSKWEGHDSGKALPANGDLRPASLVTDNMLAETGVIHIIDSVILPADAQMTPAKLIRGSKQRVMEELMTKAGFGWILEGREPSLAELEHVGLENAIRPQGSGSDEDAPAPVDPTELALPAYTILMPTDKAFSRLNLTQYTSDPDALLSLLKLHIIPSNLGTPLPKASVEHAPRYPPRDGLPLALEDDVVYPTLLAPSARYGELAFRAWGESEWLVGVHNARSGSTDHGARTNGAGRSSVRWRKGHDDSISRSKVTAGDTEPQPQLWLGGMTLGGGVIVLDTVLIPYDPGWWERWAWLVLTVTGGAAGVSVLSISVWWWYTTTRAKREGYERVAQEEEEREQEEANRRWRRMSRGEGTTPRPSGNFIRSRDVNGNGNGHGNAIDSDEDI</sequence>
<evidence type="ECO:0000256" key="2">
    <source>
        <dbReference type="SAM" id="Phobius"/>
    </source>
</evidence>
<dbReference type="GO" id="GO:0005615">
    <property type="term" value="C:extracellular space"/>
    <property type="evidence" value="ECO:0007669"/>
    <property type="project" value="TreeGrafter"/>
</dbReference>
<dbReference type="PROSITE" id="PS50213">
    <property type="entry name" value="FAS1"/>
    <property type="match status" value="3"/>
</dbReference>
<evidence type="ECO:0000256" key="1">
    <source>
        <dbReference type="SAM" id="MobiDB-lite"/>
    </source>
</evidence>
<dbReference type="Pfam" id="PF02469">
    <property type="entry name" value="Fasciclin"/>
    <property type="match status" value="3"/>
</dbReference>
<dbReference type="GO" id="GO:0000329">
    <property type="term" value="C:fungal-type vacuole membrane"/>
    <property type="evidence" value="ECO:0007669"/>
    <property type="project" value="TreeGrafter"/>
</dbReference>
<feature type="chain" id="PRO_5019342111" description="FAS1 domain-containing protein" evidence="3">
    <location>
        <begin position="17"/>
        <end position="1118"/>
    </location>
</feature>
<accession>A0A427XIZ3</accession>
<name>A0A427XIZ3_9TREE</name>